<dbReference type="AlphaFoldDB" id="A0AAX4IPB6"/>
<feature type="compositionally biased region" description="Basic and acidic residues" evidence="1">
    <location>
        <begin position="209"/>
        <end position="228"/>
    </location>
</feature>
<protein>
    <submittedName>
        <fullName evidence="2">Uncharacterized protein</fullName>
    </submittedName>
</protein>
<dbReference type="GeneID" id="87946432"/>
<dbReference type="Proteomes" id="UP001322277">
    <property type="component" value="Chromosome 6"/>
</dbReference>
<evidence type="ECO:0000313" key="3">
    <source>
        <dbReference type="Proteomes" id="UP001322277"/>
    </source>
</evidence>
<dbReference type="RefSeq" id="XP_062782139.1">
    <property type="nucleotide sequence ID" value="XM_062926088.1"/>
</dbReference>
<name>A0AAX4IPB6_9PEZI</name>
<feature type="region of interest" description="Disordered" evidence="1">
    <location>
        <begin position="180"/>
        <end position="228"/>
    </location>
</feature>
<evidence type="ECO:0000313" key="2">
    <source>
        <dbReference type="EMBL" id="WQF84916.1"/>
    </source>
</evidence>
<proteinExistence type="predicted"/>
<keyword evidence="3" id="KW-1185">Reference proteome</keyword>
<sequence length="228" mass="24817">MVSTTQDVQSQRLAVLSGLRALTNPKNSGACQQERPPAYTPPARSGLFENITSCCPSQNTVPDSQSHGILGILDSIPRALSDDDIEKTSPVSLRISTRINIAGDGNIIALDYTPADQAKSIARAIIEVIQGRDWTAGLPMIDENGRPRPVMWEIDAGLTVEGSSNAAGTERVINNFLRRGTQPRKGPRQFRSETSDSAMCSTSPAQRRRTSEVDATEERARKRARSEE</sequence>
<gene>
    <name evidence="2" type="ORF">CDEST_09930</name>
</gene>
<feature type="compositionally biased region" description="Polar residues" evidence="1">
    <location>
        <begin position="195"/>
        <end position="205"/>
    </location>
</feature>
<accession>A0AAX4IPB6</accession>
<reference evidence="3" key="1">
    <citation type="journal article" date="2023" name="bioRxiv">
        <title>Complete genome of the Medicago anthracnose fungus, Colletotrichum destructivum, reveals a mini-chromosome-like region within a core chromosome.</title>
        <authorList>
            <person name="Lapalu N."/>
            <person name="Simon A."/>
            <person name="Lu A."/>
            <person name="Plaumann P.-L."/>
            <person name="Amselem J."/>
            <person name="Pigne S."/>
            <person name="Auger A."/>
            <person name="Koch C."/>
            <person name="Dallery J.-F."/>
            <person name="O'Connell R.J."/>
        </authorList>
    </citation>
    <scope>NUCLEOTIDE SEQUENCE [LARGE SCALE GENOMIC DNA]</scope>
    <source>
        <strain evidence="3">CBS 520.97</strain>
    </source>
</reference>
<organism evidence="2 3">
    <name type="scientific">Colletotrichum destructivum</name>
    <dbReference type="NCBI Taxonomy" id="34406"/>
    <lineage>
        <taxon>Eukaryota</taxon>
        <taxon>Fungi</taxon>
        <taxon>Dikarya</taxon>
        <taxon>Ascomycota</taxon>
        <taxon>Pezizomycotina</taxon>
        <taxon>Sordariomycetes</taxon>
        <taxon>Hypocreomycetidae</taxon>
        <taxon>Glomerellales</taxon>
        <taxon>Glomerellaceae</taxon>
        <taxon>Colletotrichum</taxon>
        <taxon>Colletotrichum destructivum species complex</taxon>
    </lineage>
</organism>
<evidence type="ECO:0000256" key="1">
    <source>
        <dbReference type="SAM" id="MobiDB-lite"/>
    </source>
</evidence>
<dbReference type="EMBL" id="CP137310">
    <property type="protein sequence ID" value="WQF84916.1"/>
    <property type="molecule type" value="Genomic_DNA"/>
</dbReference>
<dbReference type="KEGG" id="cdet:87946432"/>